<evidence type="ECO:0000256" key="4">
    <source>
        <dbReference type="ARBA" id="ARBA00022692"/>
    </source>
</evidence>
<keyword evidence="7 9" id="KW-0472">Membrane</keyword>
<feature type="transmembrane region" description="Helical" evidence="9">
    <location>
        <begin position="387"/>
        <end position="413"/>
    </location>
</feature>
<dbReference type="SUPFAM" id="SSF161093">
    <property type="entry name" value="MgtE membrane domain-like"/>
    <property type="match status" value="1"/>
</dbReference>
<dbReference type="InterPro" id="IPR038076">
    <property type="entry name" value="MgtE_N_sf"/>
</dbReference>
<keyword evidence="9" id="KW-0479">Metal-binding</keyword>
<keyword evidence="3 9" id="KW-0813">Transport</keyword>
<keyword evidence="9" id="KW-1003">Cell membrane</keyword>
<dbReference type="SUPFAM" id="SSF158791">
    <property type="entry name" value="MgtE N-terminal domain-like"/>
    <property type="match status" value="1"/>
</dbReference>
<dbReference type="InterPro" id="IPR006667">
    <property type="entry name" value="SLC41_membr_dom"/>
</dbReference>
<evidence type="ECO:0000313" key="11">
    <source>
        <dbReference type="EMBL" id="RTE65913.1"/>
    </source>
</evidence>
<comment type="similarity">
    <text evidence="2 9">Belongs to the SLC41A transporter family.</text>
</comment>
<feature type="domain" description="CBS" evidence="10">
    <location>
        <begin position="204"/>
        <end position="262"/>
    </location>
</feature>
<dbReference type="CDD" id="cd04606">
    <property type="entry name" value="CBS_pair_Mg_transporter"/>
    <property type="match status" value="1"/>
</dbReference>
<comment type="caution">
    <text evidence="11">The sequence shown here is derived from an EMBL/GenBank/DDBJ whole genome shotgun (WGS) entry which is preliminary data.</text>
</comment>
<dbReference type="PANTHER" id="PTHR43773:SF1">
    <property type="entry name" value="MAGNESIUM TRANSPORTER MGTE"/>
    <property type="match status" value="1"/>
</dbReference>
<dbReference type="Pfam" id="PF01769">
    <property type="entry name" value="MgtE"/>
    <property type="match status" value="1"/>
</dbReference>
<proteinExistence type="inferred from homology"/>
<evidence type="ECO:0000256" key="2">
    <source>
        <dbReference type="ARBA" id="ARBA00009749"/>
    </source>
</evidence>
<comment type="subunit">
    <text evidence="9">Homodimer.</text>
</comment>
<dbReference type="OrthoDB" id="9790355at2"/>
<dbReference type="PANTHER" id="PTHR43773">
    <property type="entry name" value="MAGNESIUM TRANSPORTER MGTE"/>
    <property type="match status" value="1"/>
</dbReference>
<dbReference type="GO" id="GO:0046872">
    <property type="term" value="F:metal ion binding"/>
    <property type="evidence" value="ECO:0007669"/>
    <property type="project" value="UniProtKB-KW"/>
</dbReference>
<accession>A0A430KRD7</accession>
<dbReference type="RefSeq" id="WP_126158420.1">
    <property type="nucleotide sequence ID" value="NZ_RQXW01000007.1"/>
</dbReference>
<comment type="subcellular location">
    <subcellularLocation>
        <location evidence="9">Cell membrane</location>
        <topology evidence="9">Multi-pass membrane protein</topology>
    </subcellularLocation>
    <subcellularLocation>
        <location evidence="1">Membrane</location>
        <topology evidence="1">Multi-pass membrane protein</topology>
    </subcellularLocation>
</comment>
<feature type="transmembrane region" description="Helical" evidence="9">
    <location>
        <begin position="286"/>
        <end position="306"/>
    </location>
</feature>
<evidence type="ECO:0000256" key="3">
    <source>
        <dbReference type="ARBA" id="ARBA00022448"/>
    </source>
</evidence>
<evidence type="ECO:0000256" key="8">
    <source>
        <dbReference type="PROSITE-ProRule" id="PRU00703"/>
    </source>
</evidence>
<gene>
    <name evidence="11" type="primary">mgtE</name>
    <name evidence="11" type="ORF">EH243_09515</name>
</gene>
<keyword evidence="4 9" id="KW-0812">Transmembrane</keyword>
<evidence type="ECO:0000256" key="1">
    <source>
        <dbReference type="ARBA" id="ARBA00004141"/>
    </source>
</evidence>
<dbReference type="SMART" id="SM00924">
    <property type="entry name" value="MgtE_N"/>
    <property type="match status" value="1"/>
</dbReference>
<reference evidence="11 12" key="1">
    <citation type="submission" date="2018-11" db="EMBL/GenBank/DDBJ databases">
        <title>The draft genome sequence of Amphritea opalescens ANRC-JH13T.</title>
        <authorList>
            <person name="Fang Z."/>
            <person name="Zhang Y."/>
            <person name="Han X."/>
        </authorList>
    </citation>
    <scope>NUCLEOTIDE SEQUENCE [LARGE SCALE GENOMIC DNA]</scope>
    <source>
        <strain evidence="11 12">ANRC-JH13</strain>
    </source>
</reference>
<keyword evidence="12" id="KW-1185">Reference proteome</keyword>
<dbReference type="Pfam" id="PF00571">
    <property type="entry name" value="CBS"/>
    <property type="match status" value="2"/>
</dbReference>
<dbReference type="InterPro" id="IPR036739">
    <property type="entry name" value="SLC41_membr_dom_sf"/>
</dbReference>
<dbReference type="Gene3D" id="1.10.357.20">
    <property type="entry name" value="SLC41 divalent cation transporters, integral membrane domain"/>
    <property type="match status" value="1"/>
</dbReference>
<dbReference type="InterPro" id="IPR046342">
    <property type="entry name" value="CBS_dom_sf"/>
</dbReference>
<dbReference type="Gene3D" id="1.25.60.10">
    <property type="entry name" value="MgtE N-terminal domain-like"/>
    <property type="match status" value="1"/>
</dbReference>
<dbReference type="InterPro" id="IPR006668">
    <property type="entry name" value="Mg_transptr_MgtE_intracell_dom"/>
</dbReference>
<keyword evidence="5 9" id="KW-0460">Magnesium</keyword>
<keyword evidence="6 9" id="KW-1133">Transmembrane helix</keyword>
<dbReference type="InterPro" id="IPR006669">
    <property type="entry name" value="MgtE_transporter"/>
</dbReference>
<dbReference type="GO" id="GO:0015095">
    <property type="term" value="F:magnesium ion transmembrane transporter activity"/>
    <property type="evidence" value="ECO:0007669"/>
    <property type="project" value="UniProtKB-UniRule"/>
</dbReference>
<dbReference type="AlphaFoldDB" id="A0A430KRD7"/>
<evidence type="ECO:0000259" key="10">
    <source>
        <dbReference type="PROSITE" id="PS51371"/>
    </source>
</evidence>
<evidence type="ECO:0000256" key="6">
    <source>
        <dbReference type="ARBA" id="ARBA00022989"/>
    </source>
</evidence>
<dbReference type="NCBIfam" id="TIGR00400">
    <property type="entry name" value="mgtE"/>
    <property type="match status" value="1"/>
</dbReference>
<feature type="transmembrane region" description="Helical" evidence="9">
    <location>
        <begin position="318"/>
        <end position="339"/>
    </location>
</feature>
<organism evidence="11 12">
    <name type="scientific">Amphritea opalescens</name>
    <dbReference type="NCBI Taxonomy" id="2490544"/>
    <lineage>
        <taxon>Bacteria</taxon>
        <taxon>Pseudomonadati</taxon>
        <taxon>Pseudomonadota</taxon>
        <taxon>Gammaproteobacteria</taxon>
        <taxon>Oceanospirillales</taxon>
        <taxon>Oceanospirillaceae</taxon>
        <taxon>Amphritea</taxon>
    </lineage>
</organism>
<dbReference type="EMBL" id="RQXW01000007">
    <property type="protein sequence ID" value="RTE65913.1"/>
    <property type="molecule type" value="Genomic_DNA"/>
</dbReference>
<dbReference type="GO" id="GO:0005886">
    <property type="term" value="C:plasma membrane"/>
    <property type="evidence" value="ECO:0007669"/>
    <property type="project" value="UniProtKB-SubCell"/>
</dbReference>
<sequence length="449" mass="49763">MNANVNESELDKLNTALEEGAFRQIRYTLNKTLRPSEVAHLIEKSPPKERRLLWSMIHKDIEADVLQELGDDVKSEILSKMNTSEVLAISESLEPDDLADMMQQLPETVMHELLRSMDHQNRERLEKVLSYPEDTAGGLMNTDTITIRPDITIEAALRYLRRHAELPDMTDCLFVVSRKDTYIGSLPLTRMLVSDPSSTVREMMVTDKPPIQADMEDTLVAKLFEQEDLVSAPVVDENNQLLGRITIDDVVDVIREDADHSLMSMAGLDEDEDTFAPIMKTTRRRAVWLGINLITAFMASAVIGLFEETIGKVVALAVLMPIVASMGGIAGSQVLTLMIRGQALGHVERSNARWLLNREMIVGLLNGLLWALVVAVIAVLWFQDMTIGIIIACAIMINLFAAALAGTLLPILLKTWGIDPALAGSVLLTTITDVVGFFAFLGLATFFYS</sequence>
<name>A0A430KRD7_9GAMM</name>
<evidence type="ECO:0000313" key="12">
    <source>
        <dbReference type="Proteomes" id="UP000283087"/>
    </source>
</evidence>
<feature type="transmembrane region" description="Helical" evidence="9">
    <location>
        <begin position="360"/>
        <end position="381"/>
    </location>
</feature>
<dbReference type="SUPFAM" id="SSF54631">
    <property type="entry name" value="CBS-domain pair"/>
    <property type="match status" value="1"/>
</dbReference>
<dbReference type="PROSITE" id="PS51371">
    <property type="entry name" value="CBS"/>
    <property type="match status" value="1"/>
</dbReference>
<comment type="function">
    <text evidence="9">Acts as a magnesium transporter.</text>
</comment>
<dbReference type="InterPro" id="IPR000644">
    <property type="entry name" value="CBS_dom"/>
</dbReference>
<dbReference type="Pfam" id="PF03448">
    <property type="entry name" value="MgtE_N"/>
    <property type="match status" value="1"/>
</dbReference>
<dbReference type="Gene3D" id="3.10.580.10">
    <property type="entry name" value="CBS-domain"/>
    <property type="match status" value="1"/>
</dbReference>
<dbReference type="Proteomes" id="UP000283087">
    <property type="component" value="Unassembled WGS sequence"/>
</dbReference>
<keyword evidence="8" id="KW-0129">CBS domain</keyword>
<protein>
    <recommendedName>
        <fullName evidence="9">Magnesium transporter MgtE</fullName>
    </recommendedName>
</protein>
<evidence type="ECO:0000256" key="5">
    <source>
        <dbReference type="ARBA" id="ARBA00022842"/>
    </source>
</evidence>
<feature type="transmembrane region" description="Helical" evidence="9">
    <location>
        <begin position="425"/>
        <end position="448"/>
    </location>
</feature>
<evidence type="ECO:0000256" key="7">
    <source>
        <dbReference type="ARBA" id="ARBA00023136"/>
    </source>
</evidence>
<evidence type="ECO:0000256" key="9">
    <source>
        <dbReference type="RuleBase" id="RU362011"/>
    </source>
</evidence>